<evidence type="ECO:0000256" key="10">
    <source>
        <dbReference type="ARBA" id="ARBA00043675"/>
    </source>
</evidence>
<evidence type="ECO:0000256" key="14">
    <source>
        <dbReference type="ARBA" id="ARBA00044106"/>
    </source>
</evidence>
<feature type="active site" description="Proton donor" evidence="16">
    <location>
        <position position="343"/>
    </location>
</feature>
<dbReference type="CDD" id="cd07061">
    <property type="entry name" value="HP_HAP_like"/>
    <property type="match status" value="1"/>
</dbReference>
<dbReference type="SMR" id="A0A5C5FSZ8"/>
<comment type="catalytic activity">
    <reaction evidence="11">
        <text>1D-myo-inositol 1,2,6-trisphosphate + H2O = 1D-myo-inositol 1,2-bisphosphate + phosphate</text>
        <dbReference type="Rhea" id="RHEA:77131"/>
        <dbReference type="ChEBI" id="CHEBI:15377"/>
        <dbReference type="ChEBI" id="CHEBI:43474"/>
        <dbReference type="ChEBI" id="CHEBI:195537"/>
        <dbReference type="ChEBI" id="CHEBI:195539"/>
    </reaction>
    <physiologicalReaction direction="left-to-right" evidence="11">
        <dbReference type="Rhea" id="RHEA:77132"/>
    </physiologicalReaction>
</comment>
<keyword evidence="5 17" id="KW-1015">Disulfide bond</keyword>
<dbReference type="SUPFAM" id="SSF53254">
    <property type="entry name" value="Phosphoglycerate mutase-like"/>
    <property type="match status" value="1"/>
</dbReference>
<dbReference type="Gene3D" id="3.40.50.1240">
    <property type="entry name" value="Phosphoglycerate mutase-like"/>
    <property type="match status" value="1"/>
</dbReference>
<organism evidence="19 20">
    <name type="scientific">Rhodotorula diobovata</name>
    <dbReference type="NCBI Taxonomy" id="5288"/>
    <lineage>
        <taxon>Eukaryota</taxon>
        <taxon>Fungi</taxon>
        <taxon>Dikarya</taxon>
        <taxon>Basidiomycota</taxon>
        <taxon>Pucciniomycotina</taxon>
        <taxon>Microbotryomycetes</taxon>
        <taxon>Sporidiobolales</taxon>
        <taxon>Sporidiobolaceae</taxon>
        <taxon>Rhodotorula</taxon>
    </lineage>
</organism>
<dbReference type="AlphaFoldDB" id="A0A5C5FSZ8"/>
<dbReference type="GO" id="GO:0005576">
    <property type="term" value="C:extracellular region"/>
    <property type="evidence" value="ECO:0007669"/>
    <property type="project" value="UniProtKB-SubCell"/>
</dbReference>
<dbReference type="InterPro" id="IPR016274">
    <property type="entry name" value="Histidine_acid_Pase_euk"/>
</dbReference>
<evidence type="ECO:0000256" key="3">
    <source>
        <dbReference type="ARBA" id="ARBA00022525"/>
    </source>
</evidence>
<dbReference type="Pfam" id="PF00328">
    <property type="entry name" value="His_Phos_2"/>
    <property type="match status" value="1"/>
</dbReference>
<evidence type="ECO:0000313" key="20">
    <source>
        <dbReference type="Proteomes" id="UP000311382"/>
    </source>
</evidence>
<feature type="disulfide bond" evidence="17">
    <location>
        <begin position="415"/>
        <end position="425"/>
    </location>
</feature>
<feature type="chain" id="PRO_5022962523" description="Phytase A" evidence="18">
    <location>
        <begin position="22"/>
        <end position="455"/>
    </location>
</feature>
<keyword evidence="4" id="KW-0378">Hydrolase</keyword>
<dbReference type="PANTHER" id="PTHR20963:SF24">
    <property type="entry name" value="3-PHYTASE B"/>
    <property type="match status" value="1"/>
</dbReference>
<comment type="catalytic activity">
    <reaction evidence="12">
        <text>1D-myo-inositol 1,2,4,5,6-pentakisphosphate + H2O = 1D-myo-inositol 1,2,5,6-tetrakisphosphate + phosphate</text>
        <dbReference type="Rhea" id="RHEA:77115"/>
        <dbReference type="ChEBI" id="CHEBI:15377"/>
        <dbReference type="ChEBI" id="CHEBI:43474"/>
        <dbReference type="ChEBI" id="CHEBI:57798"/>
        <dbReference type="ChEBI" id="CHEBI:195535"/>
    </reaction>
    <physiologicalReaction direction="left-to-right" evidence="12">
        <dbReference type="Rhea" id="RHEA:77116"/>
    </physiologicalReaction>
</comment>
<evidence type="ECO:0000256" key="13">
    <source>
        <dbReference type="ARBA" id="ARBA00043788"/>
    </source>
</evidence>
<evidence type="ECO:0000256" key="2">
    <source>
        <dbReference type="ARBA" id="ARBA00011245"/>
    </source>
</evidence>
<evidence type="ECO:0000256" key="17">
    <source>
        <dbReference type="PIRSR" id="PIRSR000894-2"/>
    </source>
</evidence>
<protein>
    <recommendedName>
        <fullName evidence="14">Phytase A</fullName>
    </recommendedName>
    <alternativeName>
        <fullName evidence="15">Histidine acid phosphatase phyA</fullName>
    </alternativeName>
    <alternativeName>
        <fullName evidence="8">Myo-inositol hexakisphosphate phosphohydrolase A</fullName>
    </alternativeName>
    <alternativeName>
        <fullName evidence="7">Myo-inositol-hexaphosphate 3-phosphohydrolase A</fullName>
    </alternativeName>
</protein>
<feature type="disulfide bond" evidence="17">
    <location>
        <begin position="59"/>
        <end position="395"/>
    </location>
</feature>
<proteinExistence type="predicted"/>
<evidence type="ECO:0000256" key="7">
    <source>
        <dbReference type="ARBA" id="ARBA00041857"/>
    </source>
</evidence>
<dbReference type="InterPro" id="IPR033379">
    <property type="entry name" value="Acid_Pase_AS"/>
</dbReference>
<evidence type="ECO:0000313" key="19">
    <source>
        <dbReference type="EMBL" id="TNY19983.1"/>
    </source>
</evidence>
<evidence type="ECO:0000256" key="18">
    <source>
        <dbReference type="SAM" id="SignalP"/>
    </source>
</evidence>
<keyword evidence="18" id="KW-0732">Signal</keyword>
<evidence type="ECO:0000256" key="5">
    <source>
        <dbReference type="ARBA" id="ARBA00023157"/>
    </source>
</evidence>
<keyword evidence="3" id="KW-0964">Secreted</keyword>
<dbReference type="InterPro" id="IPR000560">
    <property type="entry name" value="His_Pase_clade-2"/>
</dbReference>
<dbReference type="OrthoDB" id="6509975at2759"/>
<evidence type="ECO:0000256" key="9">
    <source>
        <dbReference type="ARBA" id="ARBA00043670"/>
    </source>
</evidence>
<accession>A0A5C5FSZ8</accession>
<sequence length="455" mass="49024">MLASLIATWFVLVHLAVFGHGAAVPAVISDPLPAYIARHLGPYSPWYAAGEYLAPPSSCELEQANILQRHGARFPTANAGKKYAASVAKLRENATSLSAALQFVRSYTYALGADQLTPLGAQQSREAGVEAYKRYKGLVTRSGKLPFVRSDSQQRVVDSAGNWTAGFFQQLGEKHASTVLVLSNASGSNDTLDDNNCPSAPDLSGFEQSYLATFLSDAAARLDAAAPGAHLTPTDALNFMQICGFESQYTQRLSPWCKLFSRQEFVAGEYYYDLDKYYGNGLGNPLGPVQGVGYVNELLSRLTGDRSYVLFDETQVNQTLARSQATFPLGSRAPALFADFSHDNEIASIVAAIGLKKPAEALPAGGPPEGEGEQVWVTSEIVPFSGRLVTERLSCDGEDYVRFLINDQLQVPTFCAGADVRTGLCRLDDFVASQSYARASGNGDYLKCGYKPLSG</sequence>
<keyword evidence="6" id="KW-0325">Glycoprotein</keyword>
<reference evidence="19 20" key="1">
    <citation type="submission" date="2019-03" db="EMBL/GenBank/DDBJ databases">
        <title>Rhodosporidium diobovatum UCD-FST 08-225 genome sequencing, assembly, and annotation.</title>
        <authorList>
            <person name="Fakankun I.U."/>
            <person name="Fristensky B."/>
            <person name="Levin D.B."/>
        </authorList>
    </citation>
    <scope>NUCLEOTIDE SEQUENCE [LARGE SCALE GENOMIC DNA]</scope>
    <source>
        <strain evidence="19 20">UCD-FST 08-225</strain>
    </source>
</reference>
<dbReference type="GO" id="GO:0003993">
    <property type="term" value="F:acid phosphatase activity"/>
    <property type="evidence" value="ECO:0007669"/>
    <property type="project" value="TreeGrafter"/>
</dbReference>
<evidence type="ECO:0000256" key="15">
    <source>
        <dbReference type="ARBA" id="ARBA00044262"/>
    </source>
</evidence>
<dbReference type="Proteomes" id="UP000311382">
    <property type="component" value="Unassembled WGS sequence"/>
</dbReference>
<comment type="catalytic activity">
    <reaction evidence="13">
        <text>1D-myo-inositol hexakisphosphate + H2O = 1D-myo-inositol 1,2,4,5,6-pentakisphosphate + phosphate</text>
        <dbReference type="Rhea" id="RHEA:16989"/>
        <dbReference type="ChEBI" id="CHEBI:15377"/>
        <dbReference type="ChEBI" id="CHEBI:43474"/>
        <dbReference type="ChEBI" id="CHEBI:57798"/>
        <dbReference type="ChEBI" id="CHEBI:58130"/>
        <dbReference type="EC" id="3.1.3.8"/>
    </reaction>
    <physiologicalReaction direction="left-to-right" evidence="13">
        <dbReference type="Rhea" id="RHEA:16990"/>
    </physiologicalReaction>
</comment>
<evidence type="ECO:0000256" key="16">
    <source>
        <dbReference type="PIRSR" id="PIRSR000894-1"/>
    </source>
</evidence>
<gene>
    <name evidence="19" type="ORF">DMC30DRAFT_417395</name>
</gene>
<evidence type="ECO:0000256" key="12">
    <source>
        <dbReference type="ARBA" id="ARBA00043748"/>
    </source>
</evidence>
<dbReference type="PANTHER" id="PTHR20963">
    <property type="entry name" value="MULTIPLE INOSITOL POLYPHOSPHATE PHOSPHATASE-RELATED"/>
    <property type="match status" value="1"/>
</dbReference>
<feature type="signal peptide" evidence="18">
    <location>
        <begin position="1"/>
        <end position="21"/>
    </location>
</feature>
<evidence type="ECO:0000256" key="6">
    <source>
        <dbReference type="ARBA" id="ARBA00023180"/>
    </source>
</evidence>
<evidence type="ECO:0000256" key="4">
    <source>
        <dbReference type="ARBA" id="ARBA00022801"/>
    </source>
</evidence>
<comment type="subcellular location">
    <subcellularLocation>
        <location evidence="1">Secreted</location>
    </subcellularLocation>
</comment>
<dbReference type="GO" id="GO:0016158">
    <property type="term" value="F:inositol hexakisphosphate 3-phosphatase activity"/>
    <property type="evidence" value="ECO:0007669"/>
    <property type="project" value="UniProtKB-EC"/>
</dbReference>
<evidence type="ECO:0000256" key="8">
    <source>
        <dbReference type="ARBA" id="ARBA00042300"/>
    </source>
</evidence>
<feature type="active site" description="Nucleophile" evidence="16">
    <location>
        <position position="70"/>
    </location>
</feature>
<dbReference type="STRING" id="5288.A0A5C5FSZ8"/>
<dbReference type="PROSITE" id="PS00616">
    <property type="entry name" value="HIS_ACID_PHOSPHAT_1"/>
    <property type="match status" value="1"/>
</dbReference>
<dbReference type="PROSITE" id="PS00778">
    <property type="entry name" value="HIS_ACID_PHOSPHAT_2"/>
    <property type="match status" value="1"/>
</dbReference>
<feature type="disulfide bond" evidence="17">
    <location>
        <begin position="243"/>
        <end position="257"/>
    </location>
</feature>
<comment type="subunit">
    <text evidence="2">Monomer.</text>
</comment>
<dbReference type="PIRSF" id="PIRSF000894">
    <property type="entry name" value="Acid_phosphatase"/>
    <property type="match status" value="1"/>
</dbReference>
<name>A0A5C5FSZ8_9BASI</name>
<comment type="caution">
    <text evidence="19">The sequence shown here is derived from an EMBL/GenBank/DDBJ whole genome shotgun (WGS) entry which is preliminary data.</text>
</comment>
<keyword evidence="20" id="KW-1185">Reference proteome</keyword>
<dbReference type="InterPro" id="IPR029033">
    <property type="entry name" value="His_PPase_superfam"/>
</dbReference>
<comment type="catalytic activity">
    <reaction evidence="10">
        <text>1D-myo-inositol 1,2-bisphosphate + H2O = 1D-myo-inositol 2-phosphate + phosphate</text>
        <dbReference type="Rhea" id="RHEA:77135"/>
        <dbReference type="ChEBI" id="CHEBI:15377"/>
        <dbReference type="ChEBI" id="CHEBI:43474"/>
        <dbReference type="ChEBI" id="CHEBI:84142"/>
        <dbReference type="ChEBI" id="CHEBI:195539"/>
    </reaction>
    <physiologicalReaction direction="left-to-right" evidence="10">
        <dbReference type="Rhea" id="RHEA:77136"/>
    </physiologicalReaction>
</comment>
<comment type="catalytic activity">
    <reaction evidence="9">
        <text>1D-myo-inositol 1,2,5,6-tetrakisphosphate + H2O = 1D-myo-inositol 1,2,6-trisphosphate + phosphate</text>
        <dbReference type="Rhea" id="RHEA:77119"/>
        <dbReference type="ChEBI" id="CHEBI:15377"/>
        <dbReference type="ChEBI" id="CHEBI:43474"/>
        <dbReference type="ChEBI" id="CHEBI:195535"/>
        <dbReference type="ChEBI" id="CHEBI:195537"/>
    </reaction>
    <physiologicalReaction direction="left-to-right" evidence="9">
        <dbReference type="Rhea" id="RHEA:77120"/>
    </physiologicalReaction>
</comment>
<evidence type="ECO:0000256" key="11">
    <source>
        <dbReference type="ARBA" id="ARBA00043721"/>
    </source>
</evidence>
<evidence type="ECO:0000256" key="1">
    <source>
        <dbReference type="ARBA" id="ARBA00004613"/>
    </source>
</evidence>
<dbReference type="EMBL" id="SOZI01000079">
    <property type="protein sequence ID" value="TNY19983.1"/>
    <property type="molecule type" value="Genomic_DNA"/>
</dbReference>